<feature type="chain" id="PRO_5037937727" description="Phosphate-selective porin OprO and OprP" evidence="2">
    <location>
        <begin position="25"/>
        <end position="438"/>
    </location>
</feature>
<evidence type="ECO:0000256" key="2">
    <source>
        <dbReference type="SAM" id="SignalP"/>
    </source>
</evidence>
<proteinExistence type="predicted"/>
<dbReference type="EMBL" id="JAAVXB010000001">
    <property type="protein sequence ID" value="NKF21195.1"/>
    <property type="molecule type" value="Genomic_DNA"/>
</dbReference>
<dbReference type="Pfam" id="PF07396">
    <property type="entry name" value="Porin_O_P"/>
    <property type="match status" value="1"/>
</dbReference>
<dbReference type="RefSeq" id="WP_168146430.1">
    <property type="nucleotide sequence ID" value="NZ_JAAVXB010000001.1"/>
</dbReference>
<dbReference type="Proteomes" id="UP000653472">
    <property type="component" value="Unassembled WGS sequence"/>
</dbReference>
<dbReference type="AlphaFoldDB" id="A0A969WA99"/>
<reference evidence="3" key="1">
    <citation type="submission" date="2020-03" db="EMBL/GenBank/DDBJ databases">
        <title>Solimonas marina sp. nov., isolated from deep seawater of the Pacific Ocean.</title>
        <authorList>
            <person name="Liu X."/>
            <person name="Lai Q."/>
            <person name="Sun F."/>
            <person name="Gai Y."/>
            <person name="Li G."/>
            <person name="Shao Z."/>
        </authorList>
    </citation>
    <scope>NUCLEOTIDE SEQUENCE</scope>
    <source>
        <strain evidence="3">C16B3</strain>
    </source>
</reference>
<keyword evidence="2" id="KW-0732">Signal</keyword>
<evidence type="ECO:0000256" key="1">
    <source>
        <dbReference type="SAM" id="MobiDB-lite"/>
    </source>
</evidence>
<dbReference type="SUPFAM" id="SSF56935">
    <property type="entry name" value="Porins"/>
    <property type="match status" value="1"/>
</dbReference>
<evidence type="ECO:0000313" key="4">
    <source>
        <dbReference type="Proteomes" id="UP000653472"/>
    </source>
</evidence>
<accession>A0A969WA99</accession>
<evidence type="ECO:0000313" key="3">
    <source>
        <dbReference type="EMBL" id="NKF21195.1"/>
    </source>
</evidence>
<dbReference type="Gene3D" id="2.40.160.10">
    <property type="entry name" value="Porin"/>
    <property type="match status" value="1"/>
</dbReference>
<evidence type="ECO:0008006" key="5">
    <source>
        <dbReference type="Google" id="ProtNLM"/>
    </source>
</evidence>
<dbReference type="InterPro" id="IPR023614">
    <property type="entry name" value="Porin_dom_sf"/>
</dbReference>
<name>A0A969WA99_9GAMM</name>
<dbReference type="InterPro" id="IPR010870">
    <property type="entry name" value="Porin_O/P"/>
</dbReference>
<organism evidence="3 4">
    <name type="scientific">Solimonas marina</name>
    <dbReference type="NCBI Taxonomy" id="2714601"/>
    <lineage>
        <taxon>Bacteria</taxon>
        <taxon>Pseudomonadati</taxon>
        <taxon>Pseudomonadota</taxon>
        <taxon>Gammaproteobacteria</taxon>
        <taxon>Nevskiales</taxon>
        <taxon>Nevskiaceae</taxon>
        <taxon>Solimonas</taxon>
    </lineage>
</organism>
<feature type="compositionally biased region" description="Polar residues" evidence="1">
    <location>
        <begin position="253"/>
        <end position="266"/>
    </location>
</feature>
<feature type="signal peptide" evidence="2">
    <location>
        <begin position="1"/>
        <end position="24"/>
    </location>
</feature>
<sequence length="438" mass="46713">MKKISWAAGAALCSVAAVAAPAHAANPDLLDTLKQKGILSDDEYRQLRDQQQHDQATTPGATFSADKGLTLATADGAYTLQFGIFQQLDFAAYDADGSDLADGSQLRRSRIALGGKLGSDWQYRFQYEFAKGSASITDAYVTYAGFKPLTVKLGQAKLPFSMESLSSASTTTFMERGLPAYVISPILRAPGVQLSSTGRHWSLAGGVSGEPLGNSSSGDEGWGIAARATFAPYVANHRVVHLGAGINWRKPTQDNSGTTPSTSAVTFSGKPESGQAPSFVSTKAMLDVGSYRLSNAEFAAALGAASLQSEYLWINVQRDNGQDDLAFSSWYAQLAYTLTGEARPYSVSKGSFGAIVPNTPFGAQGWGAFEVAARMSQLDLDDGSVTGGNERDLTFGLSWYLNRYLRVSANVVKVLKVDGGSYDGQKPVAYQMRLQFSI</sequence>
<protein>
    <recommendedName>
        <fullName evidence="5">Phosphate-selective porin OprO and OprP</fullName>
    </recommendedName>
</protein>
<comment type="caution">
    <text evidence="3">The sequence shown here is derived from an EMBL/GenBank/DDBJ whole genome shotgun (WGS) entry which is preliminary data.</text>
</comment>
<gene>
    <name evidence="3" type="ORF">G7Y82_02620</name>
</gene>
<feature type="region of interest" description="Disordered" evidence="1">
    <location>
        <begin position="250"/>
        <end position="270"/>
    </location>
</feature>
<keyword evidence="4" id="KW-1185">Reference proteome</keyword>